<keyword evidence="9 16" id="KW-1133">Transmembrane helix</keyword>
<keyword evidence="4 16" id="KW-0812">Transmembrane</keyword>
<dbReference type="GO" id="GO:0005802">
    <property type="term" value="C:trans-Golgi network"/>
    <property type="evidence" value="ECO:0007669"/>
    <property type="project" value="TreeGrafter"/>
</dbReference>
<dbReference type="Gene3D" id="2.60.120.260">
    <property type="entry name" value="Galactose-binding domain-like"/>
    <property type="match status" value="1"/>
</dbReference>
<dbReference type="InParanoid" id="A0A286UWG4"/>
<evidence type="ECO:0000256" key="6">
    <source>
        <dbReference type="ARBA" id="ARBA00022801"/>
    </source>
</evidence>
<comment type="caution">
    <text evidence="19">The sequence shown here is derived from an EMBL/GenBank/DDBJ whole genome shotgun (WGS) entry which is preliminary data.</text>
</comment>
<dbReference type="FunFam" id="3.40.50.200:FF:000005">
    <property type="entry name" value="Proprotein convertase subtilisin/kexin type 7"/>
    <property type="match status" value="1"/>
</dbReference>
<dbReference type="CDD" id="cd04059">
    <property type="entry name" value="Peptidases_S8_Protein_convertases_Kexins_Furin-like"/>
    <property type="match status" value="1"/>
</dbReference>
<dbReference type="InterPro" id="IPR022398">
    <property type="entry name" value="Peptidase_S8_His-AS"/>
</dbReference>
<dbReference type="EMBL" id="NBII01000001">
    <property type="protein sequence ID" value="PAV23862.1"/>
    <property type="molecule type" value="Genomic_DNA"/>
</dbReference>
<feature type="region of interest" description="Disordered" evidence="15">
    <location>
        <begin position="644"/>
        <end position="718"/>
    </location>
</feature>
<dbReference type="Gene3D" id="3.40.50.200">
    <property type="entry name" value="Peptidase S8/S53 domain"/>
    <property type="match status" value="1"/>
</dbReference>
<evidence type="ECO:0000256" key="13">
    <source>
        <dbReference type="PIRSR" id="PIRSR615500-1"/>
    </source>
</evidence>
<dbReference type="FunCoup" id="A0A286UWG4">
    <property type="interactions" value="42"/>
</dbReference>
<dbReference type="InterPro" id="IPR015500">
    <property type="entry name" value="Peptidase_S8_subtilisin-rel"/>
</dbReference>
<evidence type="ECO:0000256" key="11">
    <source>
        <dbReference type="ARBA" id="ARBA00023145"/>
    </source>
</evidence>
<dbReference type="OrthoDB" id="300641at2759"/>
<evidence type="ECO:0000256" key="16">
    <source>
        <dbReference type="SAM" id="Phobius"/>
    </source>
</evidence>
<feature type="transmembrane region" description="Helical" evidence="16">
    <location>
        <begin position="738"/>
        <end position="759"/>
    </location>
</feature>
<evidence type="ECO:0000256" key="17">
    <source>
        <dbReference type="SAM" id="SignalP"/>
    </source>
</evidence>
<dbReference type="InterPro" id="IPR000209">
    <property type="entry name" value="Peptidase_S8/S53_dom"/>
</dbReference>
<feature type="domain" description="P/Homo B" evidence="18">
    <location>
        <begin position="488"/>
        <end position="634"/>
    </location>
</feature>
<keyword evidence="3 14" id="KW-0645">Protease</keyword>
<dbReference type="PROSITE" id="PS00138">
    <property type="entry name" value="SUBTILASE_SER"/>
    <property type="match status" value="1"/>
</dbReference>
<dbReference type="PROSITE" id="PS00137">
    <property type="entry name" value="SUBTILASE_HIS"/>
    <property type="match status" value="1"/>
</dbReference>
<keyword evidence="5 17" id="KW-0732">Signal</keyword>
<dbReference type="GO" id="GO:0007323">
    <property type="term" value="P:peptide pheromone maturation"/>
    <property type="evidence" value="ECO:0007669"/>
    <property type="project" value="UniProtKB-ARBA"/>
</dbReference>
<dbReference type="Pfam" id="PF01483">
    <property type="entry name" value="P_proprotein"/>
    <property type="match status" value="1"/>
</dbReference>
<feature type="region of interest" description="Disordered" evidence="15">
    <location>
        <begin position="836"/>
        <end position="883"/>
    </location>
</feature>
<gene>
    <name evidence="19" type="ORF">PNOK_0093000</name>
</gene>
<dbReference type="PRINTS" id="PR00723">
    <property type="entry name" value="SUBTILISIN"/>
</dbReference>
<evidence type="ECO:0000256" key="8">
    <source>
        <dbReference type="ARBA" id="ARBA00022837"/>
    </source>
</evidence>
<dbReference type="GO" id="GO:0004252">
    <property type="term" value="F:serine-type endopeptidase activity"/>
    <property type="evidence" value="ECO:0007669"/>
    <property type="project" value="UniProtKB-UniRule"/>
</dbReference>
<dbReference type="PROSITE" id="PS51892">
    <property type="entry name" value="SUBTILASE"/>
    <property type="match status" value="1"/>
</dbReference>
<feature type="compositionally biased region" description="Basic and acidic residues" evidence="15">
    <location>
        <begin position="674"/>
        <end position="692"/>
    </location>
</feature>
<feature type="compositionally biased region" description="Polar residues" evidence="15">
    <location>
        <begin position="696"/>
        <end position="718"/>
    </location>
</feature>
<dbReference type="PANTHER" id="PTHR42884">
    <property type="entry name" value="PROPROTEIN CONVERTASE SUBTILISIN/KEXIN-RELATED"/>
    <property type="match status" value="1"/>
</dbReference>
<keyword evidence="7 14" id="KW-0720">Serine protease</keyword>
<dbReference type="GO" id="GO:0000139">
    <property type="term" value="C:Golgi membrane"/>
    <property type="evidence" value="ECO:0007669"/>
    <property type="project" value="TreeGrafter"/>
</dbReference>
<keyword evidence="12" id="KW-0325">Glycoprotein</keyword>
<name>A0A286UWG4_9AGAM</name>
<evidence type="ECO:0000256" key="4">
    <source>
        <dbReference type="ARBA" id="ARBA00022692"/>
    </source>
</evidence>
<feature type="chain" id="PRO_5013783321" evidence="17">
    <location>
        <begin position="26"/>
        <end position="883"/>
    </location>
</feature>
<comment type="subcellular location">
    <subcellularLocation>
        <location evidence="1">Membrane</location>
    </subcellularLocation>
</comment>
<evidence type="ECO:0000313" key="19">
    <source>
        <dbReference type="EMBL" id="PAV23862.1"/>
    </source>
</evidence>
<dbReference type="AlphaFoldDB" id="A0A286UWG4"/>
<evidence type="ECO:0000313" key="20">
    <source>
        <dbReference type="Proteomes" id="UP000217199"/>
    </source>
</evidence>
<dbReference type="InterPro" id="IPR036852">
    <property type="entry name" value="Peptidase_S8/S53_dom_sf"/>
</dbReference>
<dbReference type="STRING" id="2282107.A0A286UWG4"/>
<protein>
    <submittedName>
        <fullName evidence="19">Kex</fullName>
    </submittedName>
</protein>
<evidence type="ECO:0000256" key="5">
    <source>
        <dbReference type="ARBA" id="ARBA00022729"/>
    </source>
</evidence>
<evidence type="ECO:0000256" key="2">
    <source>
        <dbReference type="ARBA" id="ARBA00005325"/>
    </source>
</evidence>
<dbReference type="Proteomes" id="UP000217199">
    <property type="component" value="Unassembled WGS sequence"/>
</dbReference>
<keyword evidence="10 16" id="KW-0472">Membrane</keyword>
<evidence type="ECO:0000259" key="18">
    <source>
        <dbReference type="PROSITE" id="PS51829"/>
    </source>
</evidence>
<evidence type="ECO:0000256" key="14">
    <source>
        <dbReference type="PROSITE-ProRule" id="PRU01240"/>
    </source>
</evidence>
<evidence type="ECO:0000256" key="7">
    <source>
        <dbReference type="ARBA" id="ARBA00022825"/>
    </source>
</evidence>
<evidence type="ECO:0000256" key="9">
    <source>
        <dbReference type="ARBA" id="ARBA00022989"/>
    </source>
</evidence>
<evidence type="ECO:0000256" key="12">
    <source>
        <dbReference type="ARBA" id="ARBA00023180"/>
    </source>
</evidence>
<evidence type="ECO:0000256" key="15">
    <source>
        <dbReference type="SAM" id="MobiDB-lite"/>
    </source>
</evidence>
<keyword evidence="6 14" id="KW-0378">Hydrolase</keyword>
<dbReference type="PROSITE" id="PS51829">
    <property type="entry name" value="P_HOMO_B"/>
    <property type="match status" value="1"/>
</dbReference>
<dbReference type="Pfam" id="PF00082">
    <property type="entry name" value="Peptidase_S8"/>
    <property type="match status" value="1"/>
</dbReference>
<dbReference type="InterPro" id="IPR023828">
    <property type="entry name" value="Peptidase_S8_Ser-AS"/>
</dbReference>
<dbReference type="SUPFAM" id="SSF52743">
    <property type="entry name" value="Subtilisin-like"/>
    <property type="match status" value="1"/>
</dbReference>
<feature type="compositionally biased region" description="Pro residues" evidence="15">
    <location>
        <begin position="648"/>
        <end position="664"/>
    </location>
</feature>
<dbReference type="FunFam" id="2.60.120.260:FF:000026">
    <property type="entry name" value="proprotein convertase subtilisin/kexin type 7"/>
    <property type="match status" value="1"/>
</dbReference>
<feature type="signal peptide" evidence="17">
    <location>
        <begin position="1"/>
        <end position="25"/>
    </location>
</feature>
<dbReference type="PANTHER" id="PTHR42884:SF14">
    <property type="entry name" value="NEUROENDOCRINE CONVERTASE 1"/>
    <property type="match status" value="1"/>
</dbReference>
<keyword evidence="8" id="KW-0106">Calcium</keyword>
<dbReference type="SUPFAM" id="SSF49785">
    <property type="entry name" value="Galactose-binding domain-like"/>
    <property type="match status" value="1"/>
</dbReference>
<feature type="active site" description="Charge relay system" evidence="13 14">
    <location>
        <position position="240"/>
    </location>
</feature>
<evidence type="ECO:0000256" key="10">
    <source>
        <dbReference type="ARBA" id="ARBA00023136"/>
    </source>
</evidence>
<feature type="active site" description="Charge relay system" evidence="13 14">
    <location>
        <position position="202"/>
    </location>
</feature>
<dbReference type="InterPro" id="IPR002884">
    <property type="entry name" value="P_dom"/>
</dbReference>
<feature type="active site" description="Charge relay system" evidence="13 14">
    <location>
        <position position="412"/>
    </location>
</feature>
<sequence length="883" mass="96259">MLHSNLSVPLALVALLFSHINQVLSISPALLKRNHDTHEYFVLEHDSSSGIPLSVVLDTLNLELVGQAGQLLDHWLLRRPKIGIRQVQGRSEDAIEALVHKRSFEVRDGSEIGQIARAVKSVAPQTLKQRIKRSEPTIRVPQEQDWEHMSSEAVAEREGIIDPLFGEQWHLVNDEYHQHMVNAAPVWDMGIAGQGIISAMVDDGLDYESDDLAANFDEANSYDFNLHVPLPKPVLFDDHHGTRCAGQIAAVKNDVCGVGIAYASKVSGVRILSGPISDVDEAAALNYGFQNTSIYSCSWGPADDGRSMEGPSYLIQKAVVNGIQNGRGGKGSIFVFASGNGAAQGDQCNFDGYTNSIYSVTVAAIDYKGLHPYYSESCAANMVVTYSSGSGKHIVTTDVGKDKCSRSHGGTSAAAPNAVGIFALALSTRPELTWRDIQHLCVRTAKKVNPDDPDWEDTAAGRRFSYKYGYGSLDALSFVQAAQSWELVKPQAWLHITPIQLNGGTMTLEGEMSGGEPIVPGGVTSSTTITNDMLRTHNFDKLEHITIRVWIRHTRRGDVEVELVSPNGIKSILAGQRKYDSDKDGFPGWTFMTVKHWDEDPVGEWTIRVSDQTKEEHDGNFIGWTMTLWGSITDASQAKTFVLADPDVPFPPPADPEDVPPVSPSPTVSKTHSKPTEHLPGDHGTAEGEADKPAFSSVQSDIVEPTSSSEAGTDETMTPTPDEGWFPGMYNLVSNSKWVFGAIGVVAFCGISGGAFFLWRRSAARRAQYRAVAGDDVNMSAFGRDRGRGTGGTKELYDAFGEVSDDEDVDEETQLRQPLASQNELAFHSGFLDDHDERAQPLYSDEPSQLEKRSGSTSKVRGNDERSKSPSSSGESWEHADPS</sequence>
<organism evidence="19 20">
    <name type="scientific">Pyrrhoderma noxium</name>
    <dbReference type="NCBI Taxonomy" id="2282107"/>
    <lineage>
        <taxon>Eukaryota</taxon>
        <taxon>Fungi</taxon>
        <taxon>Dikarya</taxon>
        <taxon>Basidiomycota</taxon>
        <taxon>Agaricomycotina</taxon>
        <taxon>Agaricomycetes</taxon>
        <taxon>Hymenochaetales</taxon>
        <taxon>Hymenochaetaceae</taxon>
        <taxon>Pyrrhoderma</taxon>
    </lineage>
</organism>
<keyword evidence="11" id="KW-0865">Zymogen</keyword>
<dbReference type="InterPro" id="IPR008979">
    <property type="entry name" value="Galactose-bd-like_sf"/>
</dbReference>
<dbReference type="GO" id="GO:0016485">
    <property type="term" value="P:protein processing"/>
    <property type="evidence" value="ECO:0007669"/>
    <property type="project" value="TreeGrafter"/>
</dbReference>
<dbReference type="InterPro" id="IPR034182">
    <property type="entry name" value="Kexin/furin"/>
</dbReference>
<evidence type="ECO:0000256" key="3">
    <source>
        <dbReference type="ARBA" id="ARBA00022670"/>
    </source>
</evidence>
<comment type="similarity">
    <text evidence="2">Belongs to the peptidase S8 family. Furin subfamily.</text>
</comment>
<evidence type="ECO:0000256" key="1">
    <source>
        <dbReference type="ARBA" id="ARBA00004370"/>
    </source>
</evidence>
<keyword evidence="20" id="KW-1185">Reference proteome</keyword>
<accession>A0A286UWG4</accession>
<reference evidence="19 20" key="1">
    <citation type="journal article" date="2017" name="Mol. Ecol.">
        <title>Comparative and population genomic landscape of Phellinus noxius: A hypervariable fungus causing root rot in trees.</title>
        <authorList>
            <person name="Chung C.L."/>
            <person name="Lee T.J."/>
            <person name="Akiba M."/>
            <person name="Lee H.H."/>
            <person name="Kuo T.H."/>
            <person name="Liu D."/>
            <person name="Ke H.M."/>
            <person name="Yokoi T."/>
            <person name="Roa M.B."/>
            <person name="Lu M.J."/>
            <person name="Chang Y.Y."/>
            <person name="Ann P.J."/>
            <person name="Tsai J.N."/>
            <person name="Chen C.Y."/>
            <person name="Tzean S.S."/>
            <person name="Ota Y."/>
            <person name="Hattori T."/>
            <person name="Sahashi N."/>
            <person name="Liou R.F."/>
            <person name="Kikuchi T."/>
            <person name="Tsai I.J."/>
        </authorList>
    </citation>
    <scope>NUCLEOTIDE SEQUENCE [LARGE SCALE GENOMIC DNA]</scope>
    <source>
        <strain evidence="19 20">FFPRI411160</strain>
    </source>
</reference>
<proteinExistence type="inferred from homology"/>